<dbReference type="Proteomes" id="UP000000387">
    <property type="component" value="Chromosome"/>
</dbReference>
<organism evidence="2 3">
    <name type="scientific">Rothia dentocariosa (strain ATCC 17931 / CDC X599 / XDIA)</name>
    <dbReference type="NCBI Taxonomy" id="762948"/>
    <lineage>
        <taxon>Bacteria</taxon>
        <taxon>Bacillati</taxon>
        <taxon>Actinomycetota</taxon>
        <taxon>Actinomycetes</taxon>
        <taxon>Micrococcales</taxon>
        <taxon>Micrococcaceae</taxon>
        <taxon>Rothia</taxon>
    </lineage>
</organism>
<gene>
    <name evidence="2" type="ordered locus">HMPREF0733_12041</name>
</gene>
<reference evidence="3" key="1">
    <citation type="submission" date="2010-10" db="EMBL/GenBank/DDBJ databases">
        <title>The complete genome of Rothia dentocariosa ATCC 17931.</title>
        <authorList>
            <person name="Muzny D."/>
            <person name="Qin X."/>
            <person name="Buhay C."/>
            <person name="Dugan-Rocha S."/>
            <person name="Ding Y."/>
            <person name="Chen G."/>
            <person name="Hawes A."/>
            <person name="Holder M."/>
            <person name="Jhangiani S."/>
            <person name="Johnson A."/>
            <person name="Khan Z."/>
            <person name="Li Z."/>
            <person name="Liu W."/>
            <person name="Liu X."/>
            <person name="Perez L."/>
            <person name="Shen H."/>
            <person name="Wang Q."/>
            <person name="Watt J."/>
            <person name="Xi L."/>
            <person name="Xin Y."/>
            <person name="Zhou J."/>
            <person name="Deng J."/>
            <person name="Jiang H."/>
            <person name="Liu Y."/>
            <person name="Qu J."/>
            <person name="Song X.-Z."/>
            <person name="Zhang L."/>
            <person name="Villasana D."/>
            <person name="Johnson A."/>
            <person name="Liu J."/>
            <person name="Liyanage D."/>
            <person name="Lorensuhewa L."/>
            <person name="Robinson T."/>
            <person name="Song A."/>
            <person name="Song B.-B."/>
            <person name="Dinh H."/>
            <person name="Thornton R."/>
            <person name="Coyle M."/>
            <person name="Francisco L."/>
            <person name="Jackson L."/>
            <person name="Javaid M."/>
            <person name="Korchina V."/>
            <person name="Kovar C."/>
            <person name="Mata R."/>
            <person name="Mathew T."/>
            <person name="Ngo R."/>
            <person name="Nguyen L."/>
            <person name="Nguyen N."/>
            <person name="Okwuonu G."/>
            <person name="Ongeri F."/>
            <person name="Pham C."/>
            <person name="Simmons D."/>
            <person name="Wilczek-Boney K."/>
            <person name="Hale W."/>
            <person name="Jakkamsetti A."/>
            <person name="Pham P."/>
            <person name="Ruth R."/>
            <person name="San Lucas F."/>
            <person name="Warren J."/>
            <person name="Zhang J."/>
            <person name="Zhao Z."/>
            <person name="Zhou C."/>
            <person name="Zhu D."/>
            <person name="Lee S."/>
            <person name="Bess C."/>
            <person name="Blankenburg K."/>
            <person name="Forbes L."/>
            <person name="Fu Q."/>
            <person name="Gubbala S."/>
            <person name="Hirani K."/>
            <person name="Jayaseelan J.C."/>
            <person name="Lara F."/>
            <person name="Munidasa M."/>
            <person name="Palculict T."/>
            <person name="Patil S."/>
            <person name="Pu L.-L."/>
            <person name="Saada N."/>
            <person name="Tang L."/>
            <person name="Weissenberger G."/>
            <person name="Zhu Y."/>
            <person name="Hemphill L."/>
            <person name="Shang Y."/>
            <person name="Youmans B."/>
            <person name="Ayvaz T."/>
            <person name="Ross M."/>
            <person name="Santibanez J."/>
            <person name="Aqrawi P."/>
            <person name="Gross S."/>
            <person name="Joshi V."/>
            <person name="Fowler G."/>
            <person name="Nazareth L."/>
            <person name="Reid J."/>
            <person name="Worley K."/>
            <person name="Petrosino J."/>
            <person name="Highlander S."/>
            <person name="Gibbs R."/>
        </authorList>
    </citation>
    <scope>NUCLEOTIDE SEQUENCE [LARGE SCALE GENOMIC DNA]</scope>
    <source>
        <strain evidence="3">ATCC 17931 / CDC X599 / XDIA</strain>
    </source>
</reference>
<accession>E3H2Z5</accession>
<dbReference type="AlphaFoldDB" id="E3H2Z5"/>
<dbReference type="PROSITE" id="PS51733">
    <property type="entry name" value="BPL_LPL_CATALYTIC"/>
    <property type="match status" value="1"/>
</dbReference>
<name>E3H2Z5_ROTDC</name>
<evidence type="ECO:0000313" key="2">
    <source>
        <dbReference type="EMBL" id="ADP41498.1"/>
    </source>
</evidence>
<dbReference type="SUPFAM" id="SSF55681">
    <property type="entry name" value="Class II aaRS and biotin synthetases"/>
    <property type="match status" value="1"/>
</dbReference>
<dbReference type="KEGG" id="rdn:HMPREF0733_12041"/>
<dbReference type="HOGENOM" id="CLU_085363_0_0_11"/>
<feature type="domain" description="BPL/LPL catalytic" evidence="1">
    <location>
        <begin position="83"/>
        <end position="282"/>
    </location>
</feature>
<dbReference type="Gene3D" id="3.30.930.10">
    <property type="entry name" value="Bira Bifunctional Protein, Domain 2"/>
    <property type="match status" value="1"/>
</dbReference>
<protein>
    <recommendedName>
        <fullName evidence="1">BPL/LPL catalytic domain-containing protein</fullName>
    </recommendedName>
</protein>
<proteinExistence type="predicted"/>
<evidence type="ECO:0000313" key="3">
    <source>
        <dbReference type="Proteomes" id="UP000000387"/>
    </source>
</evidence>
<dbReference type="InterPro" id="IPR004143">
    <property type="entry name" value="BPL_LPL_catalytic"/>
</dbReference>
<dbReference type="EMBL" id="CP002280">
    <property type="protein sequence ID" value="ADP41498.1"/>
    <property type="molecule type" value="Genomic_DNA"/>
</dbReference>
<evidence type="ECO:0000259" key="1">
    <source>
        <dbReference type="PROSITE" id="PS51733"/>
    </source>
</evidence>
<dbReference type="eggNOG" id="COG0095">
    <property type="taxonomic scope" value="Bacteria"/>
</dbReference>
<dbReference type="InterPro" id="IPR045864">
    <property type="entry name" value="aa-tRNA-synth_II/BPL/LPL"/>
</dbReference>
<dbReference type="Pfam" id="PF21948">
    <property type="entry name" value="LplA-B_cat"/>
    <property type="match status" value="1"/>
</dbReference>
<sequence length="284" mass="31346">MVYVGIPFRRFKFTSRITFQKRVCPQKHRASLVSLTFAEQSGMMRQPGRIKSVEILREQGPKSGELLMHHDDTVAMLREVAAGKRPATLRIYQPNPTVAFGRRDELNPGFTAAAQACRDLGYDILVRKVGGHAAAYHTGCLVIDHFQPAEDAKTGNNLRYKLFGEMYAQALQLVGVDAAVGEIPQEYCPGEYSVYARLGGEHAGERIKLVGTAQRVIQGGWWFSTGIVVYNSVSLREVISRVYDALGMPLNPATVGAAEDANPALLMEDLEDAILEIYAQNGFK</sequence>